<dbReference type="AlphaFoldDB" id="A0ABD5PG33"/>
<dbReference type="PIRSF" id="PIRSF022062">
    <property type="entry name" value="UCP022062"/>
    <property type="match status" value="1"/>
</dbReference>
<dbReference type="InterPro" id="IPR036504">
    <property type="entry name" value="CGI121/TPRKB_sf"/>
</dbReference>
<reference evidence="2 3" key="1">
    <citation type="journal article" date="2019" name="Int. J. Syst. Evol. Microbiol.">
        <title>The Global Catalogue of Microorganisms (GCM) 10K type strain sequencing project: providing services to taxonomists for standard genome sequencing and annotation.</title>
        <authorList>
            <consortium name="The Broad Institute Genomics Platform"/>
            <consortium name="The Broad Institute Genome Sequencing Center for Infectious Disease"/>
            <person name="Wu L."/>
            <person name="Ma J."/>
        </authorList>
    </citation>
    <scope>NUCLEOTIDE SEQUENCE [LARGE SCALE GENOMIC DNA]</scope>
    <source>
        <strain evidence="2 3">CGMCC 1.12553</strain>
    </source>
</reference>
<comment type="caution">
    <text evidence="2">The sequence shown here is derived from an EMBL/GenBank/DDBJ whole genome shotgun (WGS) entry which is preliminary data.</text>
</comment>
<dbReference type="InterPro" id="IPR016799">
    <property type="entry name" value="UCP022062"/>
</dbReference>
<dbReference type="InterPro" id="IPR013926">
    <property type="entry name" value="CGI121/TPRKB"/>
</dbReference>
<dbReference type="EMBL" id="JBHSDS010000008">
    <property type="protein sequence ID" value="MFC4359746.1"/>
    <property type="molecule type" value="Genomic_DNA"/>
</dbReference>
<evidence type="ECO:0000256" key="1">
    <source>
        <dbReference type="ARBA" id="ARBA00005546"/>
    </source>
</evidence>
<gene>
    <name evidence="2" type="primary">cgi121</name>
    <name evidence="2" type="ORF">ACFO0N_17510</name>
</gene>
<evidence type="ECO:0000313" key="2">
    <source>
        <dbReference type="EMBL" id="MFC4359746.1"/>
    </source>
</evidence>
<dbReference type="Proteomes" id="UP001595921">
    <property type="component" value="Unassembled WGS sequence"/>
</dbReference>
<sequence length="174" mass="18417">MRLVEGVATVDDLNAFVAEIGTVGEEHDCTVQAFDARYVVSRAHLARALELADRAIDRGENVARDRAVEVLLYAAGRRQIDDALAMGVREGETPVVVLVDGEPASGAGDEDGEADEDGAADAVAAALEPASTLESVDAERVRELFDVSDRELAATNGSLSDVILERVALLDVEK</sequence>
<protein>
    <submittedName>
        <fullName evidence="2">KEOPS complex subunit Cgi121</fullName>
    </submittedName>
</protein>
<dbReference type="Gene3D" id="3.30.2380.10">
    <property type="entry name" value="CGI121/TPRKB"/>
    <property type="match status" value="1"/>
</dbReference>
<keyword evidence="3" id="KW-1185">Reference proteome</keyword>
<accession>A0ABD5PG33</accession>
<evidence type="ECO:0000313" key="3">
    <source>
        <dbReference type="Proteomes" id="UP001595921"/>
    </source>
</evidence>
<dbReference type="SUPFAM" id="SSF143870">
    <property type="entry name" value="PF0523-like"/>
    <property type="match status" value="1"/>
</dbReference>
<dbReference type="RefSeq" id="WP_267621362.1">
    <property type="nucleotide sequence ID" value="NZ_JAODIW010000006.1"/>
</dbReference>
<name>A0ABD5PG33_9EURY</name>
<proteinExistence type="inferred from homology"/>
<dbReference type="NCBIfam" id="NF011465">
    <property type="entry name" value="PRK14886.1-1"/>
    <property type="match status" value="1"/>
</dbReference>
<dbReference type="Pfam" id="PF08617">
    <property type="entry name" value="CGI-121"/>
    <property type="match status" value="1"/>
</dbReference>
<organism evidence="2 3">
    <name type="scientific">Halobium salinum</name>
    <dbReference type="NCBI Taxonomy" id="1364940"/>
    <lineage>
        <taxon>Archaea</taxon>
        <taxon>Methanobacteriati</taxon>
        <taxon>Methanobacteriota</taxon>
        <taxon>Stenosarchaea group</taxon>
        <taxon>Halobacteria</taxon>
        <taxon>Halobacteriales</taxon>
        <taxon>Haloferacaceae</taxon>
        <taxon>Halobium</taxon>
    </lineage>
</organism>
<comment type="similarity">
    <text evidence="1">Belongs to the CGI121/TPRKB family.</text>
</comment>